<dbReference type="Pfam" id="PF02517">
    <property type="entry name" value="Rce1-like"/>
    <property type="match status" value="1"/>
</dbReference>
<dbReference type="Proteomes" id="UP000306552">
    <property type="component" value="Unassembled WGS sequence"/>
</dbReference>
<dbReference type="RefSeq" id="WP_138932369.1">
    <property type="nucleotide sequence ID" value="NZ_SWMU01000003.1"/>
</dbReference>
<feature type="domain" description="CAAX prenyl protease 2/Lysostaphin resistance protein A-like" evidence="2">
    <location>
        <begin position="154"/>
        <end position="249"/>
    </location>
</feature>
<feature type="transmembrane region" description="Helical" evidence="1">
    <location>
        <begin position="188"/>
        <end position="205"/>
    </location>
</feature>
<comment type="caution">
    <text evidence="3">The sequence shown here is derived from an EMBL/GenBank/DDBJ whole genome shotgun (WGS) entry which is preliminary data.</text>
</comment>
<keyword evidence="1" id="KW-1133">Transmembrane helix</keyword>
<accession>A0A4U5TQD8</accession>
<keyword evidence="4" id="KW-1185">Reference proteome</keyword>
<organism evidence="3 4">
    <name type="scientific">Mesohalobacter halotolerans</name>
    <dbReference type="NCBI Taxonomy" id="1883405"/>
    <lineage>
        <taxon>Bacteria</taxon>
        <taxon>Pseudomonadati</taxon>
        <taxon>Bacteroidota</taxon>
        <taxon>Flavobacteriia</taxon>
        <taxon>Flavobacteriales</taxon>
        <taxon>Flavobacteriaceae</taxon>
        <taxon>Mesohalobacter</taxon>
    </lineage>
</organism>
<evidence type="ECO:0000313" key="3">
    <source>
        <dbReference type="EMBL" id="TKS56253.1"/>
    </source>
</evidence>
<feature type="transmembrane region" description="Helical" evidence="1">
    <location>
        <begin position="211"/>
        <end position="231"/>
    </location>
</feature>
<dbReference type="GO" id="GO:0008237">
    <property type="term" value="F:metallopeptidase activity"/>
    <property type="evidence" value="ECO:0007669"/>
    <property type="project" value="UniProtKB-KW"/>
</dbReference>
<feature type="transmembrane region" description="Helical" evidence="1">
    <location>
        <begin position="74"/>
        <end position="95"/>
    </location>
</feature>
<keyword evidence="3" id="KW-0645">Protease</keyword>
<dbReference type="PANTHER" id="PTHR39430:SF1">
    <property type="entry name" value="PROTEASE"/>
    <property type="match status" value="1"/>
</dbReference>
<sequence length="315" mass="35721">MKGIIEQAFKGNTDWWRYIVGFFVIFFIWQIGSSIQGIFVYLKLVQEGLKADEILAKLSDMEVLMTTLESNFNFFLLLLGFVFGFGGVVVVIKLLHNLQLKQLITSRTHIDWKRIGLSFGVIAGLLILSVLLDYKLSPTDYQLNFKLQRFLILALIGIVMVPIQTTFEELLFRGYLMQGFGSIFKSRAVALILTSVLFGGLHVFNPEVAKLGYQALIVYISTGFFLGIVTLMDEGLELAIGFHAGNNLITALLVTADWTAFKTHSVFRYLGEPSLVSDVYIPVLIFYPILILIFSGIYKWKNWKQKLFGKIEQTK</sequence>
<keyword evidence="1" id="KW-0472">Membrane</keyword>
<keyword evidence="3" id="KW-0378">Hydrolase</keyword>
<feature type="transmembrane region" description="Helical" evidence="1">
    <location>
        <begin position="238"/>
        <end position="259"/>
    </location>
</feature>
<dbReference type="GO" id="GO:0080120">
    <property type="term" value="P:CAAX-box protein maturation"/>
    <property type="evidence" value="ECO:0007669"/>
    <property type="project" value="UniProtKB-ARBA"/>
</dbReference>
<protein>
    <submittedName>
        <fullName evidence="3">CPBP family intramembrane metalloprotease</fullName>
    </submittedName>
</protein>
<dbReference type="PANTHER" id="PTHR39430">
    <property type="entry name" value="MEMBRANE-ASSOCIATED PROTEASE-RELATED"/>
    <property type="match status" value="1"/>
</dbReference>
<evidence type="ECO:0000313" key="4">
    <source>
        <dbReference type="Proteomes" id="UP000306552"/>
    </source>
</evidence>
<keyword evidence="3" id="KW-0482">Metalloprotease</keyword>
<dbReference type="GO" id="GO:0006508">
    <property type="term" value="P:proteolysis"/>
    <property type="evidence" value="ECO:0007669"/>
    <property type="project" value="UniProtKB-KW"/>
</dbReference>
<gene>
    <name evidence="3" type="ORF">FCN74_09625</name>
</gene>
<proteinExistence type="predicted"/>
<dbReference type="AlphaFoldDB" id="A0A4U5TQD8"/>
<reference evidence="3 4" key="1">
    <citation type="submission" date="2019-04" db="EMBL/GenBank/DDBJ databases">
        <title>Psychroflexus halotolerans sp. nov., isolated from a marine solar saltern.</title>
        <authorList>
            <person name="Feng X."/>
        </authorList>
    </citation>
    <scope>NUCLEOTIDE SEQUENCE [LARGE SCALE GENOMIC DNA]</scope>
    <source>
        <strain evidence="3 4">WDS2C27</strain>
    </source>
</reference>
<dbReference type="EMBL" id="SWMU01000003">
    <property type="protein sequence ID" value="TKS56253.1"/>
    <property type="molecule type" value="Genomic_DNA"/>
</dbReference>
<name>A0A4U5TQD8_9FLAO</name>
<keyword evidence="1" id="KW-0812">Transmembrane</keyword>
<feature type="transmembrane region" description="Helical" evidence="1">
    <location>
        <begin position="147"/>
        <end position="167"/>
    </location>
</feature>
<dbReference type="OrthoDB" id="2806188at2"/>
<evidence type="ECO:0000256" key="1">
    <source>
        <dbReference type="SAM" id="Phobius"/>
    </source>
</evidence>
<dbReference type="InterPro" id="IPR003675">
    <property type="entry name" value="Rce1/LyrA-like_dom"/>
</dbReference>
<feature type="transmembrane region" description="Helical" evidence="1">
    <location>
        <begin position="279"/>
        <end position="298"/>
    </location>
</feature>
<evidence type="ECO:0000259" key="2">
    <source>
        <dbReference type="Pfam" id="PF02517"/>
    </source>
</evidence>
<feature type="transmembrane region" description="Helical" evidence="1">
    <location>
        <begin position="20"/>
        <end position="42"/>
    </location>
</feature>
<feature type="transmembrane region" description="Helical" evidence="1">
    <location>
        <begin position="115"/>
        <end position="132"/>
    </location>
</feature>
<dbReference type="GO" id="GO:0004175">
    <property type="term" value="F:endopeptidase activity"/>
    <property type="evidence" value="ECO:0007669"/>
    <property type="project" value="UniProtKB-ARBA"/>
</dbReference>